<evidence type="ECO:0000256" key="9">
    <source>
        <dbReference type="ARBA" id="ARBA00023136"/>
    </source>
</evidence>
<dbReference type="SUPFAM" id="SSF56935">
    <property type="entry name" value="Porins"/>
    <property type="match status" value="1"/>
</dbReference>
<dbReference type="EMBL" id="JBHUMV010000013">
    <property type="protein sequence ID" value="MFD2756696.1"/>
    <property type="molecule type" value="Genomic_DNA"/>
</dbReference>
<dbReference type="CDD" id="cd00342">
    <property type="entry name" value="gram_neg_porins"/>
    <property type="match status" value="1"/>
</dbReference>
<evidence type="ECO:0000313" key="14">
    <source>
        <dbReference type="Proteomes" id="UP001597463"/>
    </source>
</evidence>
<dbReference type="PANTHER" id="PTHR34501:SF9">
    <property type="entry name" value="MAJOR OUTER MEMBRANE PROTEIN P.IA"/>
    <property type="match status" value="1"/>
</dbReference>
<dbReference type="Pfam" id="PF13609">
    <property type="entry name" value="Porin_4"/>
    <property type="match status" value="1"/>
</dbReference>
<keyword evidence="8" id="KW-0626">Porin</keyword>
<feature type="chain" id="PRO_5046441001" evidence="11">
    <location>
        <begin position="32"/>
        <end position="365"/>
    </location>
</feature>
<gene>
    <name evidence="13" type="ORF">ACFSW6_21695</name>
</gene>
<keyword evidence="14" id="KW-1185">Reference proteome</keyword>
<keyword evidence="7" id="KW-0406">Ion transport</keyword>
<evidence type="ECO:0000256" key="7">
    <source>
        <dbReference type="ARBA" id="ARBA00023065"/>
    </source>
</evidence>
<comment type="subcellular location">
    <subcellularLocation>
        <location evidence="1">Cell outer membrane</location>
        <topology evidence="1">Multi-pass membrane protein</topology>
    </subcellularLocation>
</comment>
<dbReference type="PANTHER" id="PTHR34501">
    <property type="entry name" value="PROTEIN YDDL-RELATED"/>
    <property type="match status" value="1"/>
</dbReference>
<evidence type="ECO:0000256" key="11">
    <source>
        <dbReference type="SAM" id="SignalP"/>
    </source>
</evidence>
<keyword evidence="4" id="KW-1134">Transmembrane beta strand</keyword>
<keyword evidence="10" id="KW-0998">Cell outer membrane</keyword>
<dbReference type="InterPro" id="IPR002299">
    <property type="entry name" value="Porin_Neis"/>
</dbReference>
<dbReference type="Gene3D" id="2.40.160.10">
    <property type="entry name" value="Porin"/>
    <property type="match status" value="1"/>
</dbReference>
<accession>A0ABW5UTZ1</accession>
<sequence length="365" mass="39575">MRTSPHIRTSSTYRKYRLFLAMLLFSFSAMAQNSQTRIYGIMDMYVGYGKSGSKSITKLNEGGNAGSRIGFQGVEDLGGGLKARFDLEAGIGADAGSGEAPDGSLAFLRQSSIGLTGRWGLVDFGRMYTPMFIGIVQADPYVLNATFSPLNLRSIVDSQQGVRAFASRGSNMIRYMTPPEQNFFAILAYSFGEQGSSSRRLNDLYGGSLGWKDRSFYLAYSFQNVRTASTDQTLATPITSRYQALSAYYRIRPELMLSANIAQSGSSHSATRESTLRSGGISWQATVQSRLMAVVAHRRVEASARGQTVWTLGYDYALSKRTELYGRLLGVNNRGGAAVALGGVPIEAAGSSSGRFIAAGIRHSF</sequence>
<name>A0ABW5UTZ1_9BURK</name>
<dbReference type="InterPro" id="IPR050298">
    <property type="entry name" value="Gram-neg_bact_OMP"/>
</dbReference>
<evidence type="ECO:0000256" key="2">
    <source>
        <dbReference type="ARBA" id="ARBA00011233"/>
    </source>
</evidence>
<evidence type="ECO:0000313" key="13">
    <source>
        <dbReference type="EMBL" id="MFD2756696.1"/>
    </source>
</evidence>
<evidence type="ECO:0000256" key="5">
    <source>
        <dbReference type="ARBA" id="ARBA00022692"/>
    </source>
</evidence>
<dbReference type="PRINTS" id="PR00184">
    <property type="entry name" value="NEISSPPORIN"/>
</dbReference>
<feature type="domain" description="Porin" evidence="12">
    <location>
        <begin position="21"/>
        <end position="334"/>
    </location>
</feature>
<reference evidence="14" key="1">
    <citation type="journal article" date="2019" name="Int. J. Syst. Evol. Microbiol.">
        <title>The Global Catalogue of Microorganisms (GCM) 10K type strain sequencing project: providing services to taxonomists for standard genome sequencing and annotation.</title>
        <authorList>
            <consortium name="The Broad Institute Genomics Platform"/>
            <consortium name="The Broad Institute Genome Sequencing Center for Infectious Disease"/>
            <person name="Wu L."/>
            <person name="Ma J."/>
        </authorList>
    </citation>
    <scope>NUCLEOTIDE SEQUENCE [LARGE SCALE GENOMIC DNA]</scope>
    <source>
        <strain evidence="14">TISTR 1906</strain>
    </source>
</reference>
<comment type="subunit">
    <text evidence="2">Homotrimer.</text>
</comment>
<organism evidence="13 14">
    <name type="scientific">Comamonas terrae</name>
    <dbReference type="NCBI Taxonomy" id="673548"/>
    <lineage>
        <taxon>Bacteria</taxon>
        <taxon>Pseudomonadati</taxon>
        <taxon>Pseudomonadota</taxon>
        <taxon>Betaproteobacteria</taxon>
        <taxon>Burkholderiales</taxon>
        <taxon>Comamonadaceae</taxon>
        <taxon>Comamonas</taxon>
    </lineage>
</organism>
<keyword evidence="6 11" id="KW-0732">Signal</keyword>
<evidence type="ECO:0000256" key="10">
    <source>
        <dbReference type="ARBA" id="ARBA00023237"/>
    </source>
</evidence>
<evidence type="ECO:0000256" key="8">
    <source>
        <dbReference type="ARBA" id="ARBA00023114"/>
    </source>
</evidence>
<evidence type="ECO:0000256" key="6">
    <source>
        <dbReference type="ARBA" id="ARBA00022729"/>
    </source>
</evidence>
<evidence type="ECO:0000256" key="4">
    <source>
        <dbReference type="ARBA" id="ARBA00022452"/>
    </source>
</evidence>
<dbReference type="InterPro" id="IPR023614">
    <property type="entry name" value="Porin_dom_sf"/>
</dbReference>
<keyword evidence="3" id="KW-0813">Transport</keyword>
<keyword evidence="5" id="KW-0812">Transmembrane</keyword>
<proteinExistence type="predicted"/>
<evidence type="ECO:0000256" key="3">
    <source>
        <dbReference type="ARBA" id="ARBA00022448"/>
    </source>
</evidence>
<keyword evidence="9" id="KW-0472">Membrane</keyword>
<evidence type="ECO:0000256" key="1">
    <source>
        <dbReference type="ARBA" id="ARBA00004571"/>
    </source>
</evidence>
<dbReference type="Proteomes" id="UP001597463">
    <property type="component" value="Unassembled WGS sequence"/>
</dbReference>
<evidence type="ECO:0000259" key="12">
    <source>
        <dbReference type="Pfam" id="PF13609"/>
    </source>
</evidence>
<protein>
    <submittedName>
        <fullName evidence="13">Porin</fullName>
    </submittedName>
</protein>
<dbReference type="InterPro" id="IPR033900">
    <property type="entry name" value="Gram_neg_porin_domain"/>
</dbReference>
<comment type="caution">
    <text evidence="13">The sequence shown here is derived from an EMBL/GenBank/DDBJ whole genome shotgun (WGS) entry which is preliminary data.</text>
</comment>
<feature type="signal peptide" evidence="11">
    <location>
        <begin position="1"/>
        <end position="31"/>
    </location>
</feature>
<dbReference type="RefSeq" id="WP_169798047.1">
    <property type="nucleotide sequence ID" value="NZ_BCNT01000006.1"/>
</dbReference>